<feature type="repeat" description="ANK" evidence="4">
    <location>
        <begin position="1459"/>
        <end position="1491"/>
    </location>
</feature>
<dbReference type="PROSITE" id="PS50297">
    <property type="entry name" value="ANK_REP_REGION"/>
    <property type="match status" value="11"/>
</dbReference>
<dbReference type="InterPro" id="IPR041664">
    <property type="entry name" value="AAA_16"/>
</dbReference>
<feature type="compositionally biased region" description="Basic and acidic residues" evidence="5">
    <location>
        <begin position="66"/>
        <end position="92"/>
    </location>
</feature>
<feature type="domain" description="TANC1/2-like AAA+ ATPase lid" evidence="7">
    <location>
        <begin position="718"/>
        <end position="806"/>
    </location>
</feature>
<dbReference type="Proteomes" id="UP000691718">
    <property type="component" value="Unassembled WGS sequence"/>
</dbReference>
<feature type="compositionally biased region" description="Basic and acidic residues" evidence="5">
    <location>
        <begin position="1758"/>
        <end position="1816"/>
    </location>
</feature>
<evidence type="ECO:0000313" key="9">
    <source>
        <dbReference type="EMBL" id="CAG4949061.1"/>
    </source>
</evidence>
<feature type="domain" description="TANC1/2-like winged helix" evidence="8">
    <location>
        <begin position="808"/>
        <end position="967"/>
    </location>
</feature>
<feature type="compositionally biased region" description="Polar residues" evidence="5">
    <location>
        <begin position="471"/>
        <end position="480"/>
    </location>
</feature>
<keyword evidence="10" id="KW-1185">Reference proteome</keyword>
<reference evidence="9" key="1">
    <citation type="submission" date="2021-04" db="EMBL/GenBank/DDBJ databases">
        <authorList>
            <person name="Tunstrom K."/>
        </authorList>
    </citation>
    <scope>NUCLEOTIDE SEQUENCE</scope>
</reference>
<dbReference type="InterPro" id="IPR058056">
    <property type="entry name" value="WH_TANC1/2"/>
</dbReference>
<comment type="caution">
    <text evidence="9">The sequence shown here is derived from an EMBL/GenBank/DDBJ whole genome shotgun (WGS) entry which is preliminary data.</text>
</comment>
<feature type="region of interest" description="Disordered" evidence="5">
    <location>
        <begin position="982"/>
        <end position="1018"/>
    </location>
</feature>
<gene>
    <name evidence="9" type="ORF">PAPOLLO_LOCUS3920</name>
</gene>
<feature type="repeat" description="ANK" evidence="4">
    <location>
        <begin position="1525"/>
        <end position="1549"/>
    </location>
</feature>
<feature type="repeat" description="ANK" evidence="4">
    <location>
        <begin position="1392"/>
        <end position="1424"/>
    </location>
</feature>
<feature type="compositionally biased region" description="Basic and acidic residues" evidence="5">
    <location>
        <begin position="379"/>
        <end position="390"/>
    </location>
</feature>
<feature type="region of interest" description="Disordered" evidence="5">
    <location>
        <begin position="1"/>
        <end position="30"/>
    </location>
</feature>
<accession>A0A8S3WAD4</accession>
<feature type="repeat" description="ANK" evidence="4">
    <location>
        <begin position="1193"/>
        <end position="1225"/>
    </location>
</feature>
<feature type="region of interest" description="Disordered" evidence="5">
    <location>
        <begin position="66"/>
        <end position="205"/>
    </location>
</feature>
<dbReference type="Pfam" id="PF25520">
    <property type="entry name" value="AAA_lid_TANC1"/>
    <property type="match status" value="1"/>
</dbReference>
<dbReference type="PANTHER" id="PTHR24198">
    <property type="entry name" value="ANKYRIN REPEAT AND PROTEIN KINASE DOMAIN-CONTAINING PROTEIN"/>
    <property type="match status" value="1"/>
</dbReference>
<feature type="region of interest" description="Disordered" evidence="5">
    <location>
        <begin position="449"/>
        <end position="567"/>
    </location>
</feature>
<dbReference type="InterPro" id="IPR002110">
    <property type="entry name" value="Ankyrin_rpt"/>
</dbReference>
<feature type="repeat" description="ANK" evidence="4">
    <location>
        <begin position="1592"/>
        <end position="1624"/>
    </location>
</feature>
<dbReference type="InterPro" id="IPR058018">
    <property type="entry name" value="AAA_lid_TANC1/2"/>
</dbReference>
<keyword evidence="2" id="KW-0677">Repeat</keyword>
<name>A0A8S3WAD4_PARAO</name>
<feature type="repeat" description="ANK" evidence="4">
    <location>
        <begin position="1160"/>
        <end position="1192"/>
    </location>
</feature>
<evidence type="ECO:0000313" key="10">
    <source>
        <dbReference type="Proteomes" id="UP000691718"/>
    </source>
</evidence>
<feature type="domain" description="Orc1-like AAA ATPase" evidence="6">
    <location>
        <begin position="214"/>
        <end position="358"/>
    </location>
</feature>
<feature type="repeat" description="ANK" evidence="4">
    <location>
        <begin position="1359"/>
        <end position="1391"/>
    </location>
</feature>
<dbReference type="PROSITE" id="PS50088">
    <property type="entry name" value="ANK_REPEAT"/>
    <property type="match status" value="13"/>
</dbReference>
<proteinExistence type="predicted"/>
<evidence type="ECO:0000256" key="4">
    <source>
        <dbReference type="PROSITE-ProRule" id="PRU00023"/>
    </source>
</evidence>
<protein>
    <submittedName>
        <fullName evidence="9">(apollo) hypothetical protein</fullName>
    </submittedName>
</protein>
<feature type="compositionally biased region" description="Basic and acidic residues" evidence="5">
    <location>
        <begin position="481"/>
        <end position="494"/>
    </location>
</feature>
<keyword evidence="1" id="KW-0597">Phosphoprotein</keyword>
<dbReference type="SMART" id="SM00248">
    <property type="entry name" value="ANK"/>
    <property type="match status" value="16"/>
</dbReference>
<evidence type="ECO:0000256" key="3">
    <source>
        <dbReference type="ARBA" id="ARBA00023043"/>
    </source>
</evidence>
<organism evidence="9 10">
    <name type="scientific">Parnassius apollo</name>
    <name type="common">Apollo butterfly</name>
    <name type="synonym">Papilio apollo</name>
    <dbReference type="NCBI Taxonomy" id="110799"/>
    <lineage>
        <taxon>Eukaryota</taxon>
        <taxon>Metazoa</taxon>
        <taxon>Ecdysozoa</taxon>
        <taxon>Arthropoda</taxon>
        <taxon>Hexapoda</taxon>
        <taxon>Insecta</taxon>
        <taxon>Pterygota</taxon>
        <taxon>Neoptera</taxon>
        <taxon>Endopterygota</taxon>
        <taxon>Lepidoptera</taxon>
        <taxon>Glossata</taxon>
        <taxon>Ditrysia</taxon>
        <taxon>Papilionoidea</taxon>
        <taxon>Papilionidae</taxon>
        <taxon>Parnassiinae</taxon>
        <taxon>Parnassini</taxon>
        <taxon>Parnassius</taxon>
        <taxon>Parnassius</taxon>
    </lineage>
</organism>
<feature type="region of interest" description="Disordered" evidence="5">
    <location>
        <begin position="1954"/>
        <end position="1975"/>
    </location>
</feature>
<keyword evidence="3 4" id="KW-0040">ANK repeat</keyword>
<dbReference type="EMBL" id="CAJQZP010000220">
    <property type="protein sequence ID" value="CAG4949061.1"/>
    <property type="molecule type" value="Genomic_DNA"/>
</dbReference>
<feature type="compositionally biased region" description="Basic and acidic residues" evidence="5">
    <location>
        <begin position="1724"/>
        <end position="1740"/>
    </location>
</feature>
<sequence length="1975" mass="218832">MANQMPIYSQVVPKSQYRGKNSKGMATRETRAQNLTRGDFDPLNFNHSGNMPMINTPLESRVEKLEKREARRKEEAIRARRKNEANEGKVEAYLRQNQVSMRQQQHRHSSVRQAEHRVNLRSLPLNDVSTPRGHERTPTDRHRGFPDRERDGSREYRREKERDKDRERDNFEFDGTPLSPIASRAYEKESNRPVRKSSSAHKVTEATITTDKRRFFCREWAFQKIAHCLEQRPVSKTCGALILGDAGSGKTALCQELSQPGQGPQARQQRALNRRLLARYFLQGDNESSLRPGEFVRSLAMQILSHSSRRPRPDSDRDHSPRDDNTPLTNRHNSEEEQLIQRFRDLGEDGEESSKPLLADSEAEQRTDEEECGSGRRSRTIDRIHERDAYTDSMPTDAALSRSDDLPEILPRSSVKPTNPFINDENNSDLRLYENHENLFLRNISQRQSKELRNSRLLRQSSEPLTEKKSTLLQKSLSTEQKNESSSENDRPKVENSPPKSRIPVANFRYPNKSDLRPSSSENSPHKQRLDDKKDRPPTPKENVESNEPPEYQNVLKPDSNASEEVKDDIQTNIEKLLEKKRSESEDMPPPIPSLPISPRTLIANAYYDKLLSEPEIQQALLPQNLDKNPDECFKKALLFPLLEIDPPKQCLFLLVDAIDEGSLSGQSQGETSDGVATLLAHHQHLLPHWLLLVCTARRHCKGLTKMFTGFRKITLDELQRAHVSADVQRYVLARLDTEPKLRARVSSDSTAAAAAAAALDHLRIKSDGCLLYLEKVLDGVADGFIALREIREIPGTLNGLYLWLAQRLFHGRRFTKVRLLLDVLLAARCGITEEMLYKCLLTKEYSVTREDFNRRLHLLRRILVMERSTGFLSIFHHSFAKWLLDVKHCTRRYLCCPADGHAALAMYYTLDARRLSALEIHHYVYHMTHLEQHIAAQRKNKQSDQEDVMDLHTLILLWVLDSGCDVESALKREIETVRQIEDTDSQNNDIKPDDKEIDPESEGKESISEPSALETIMPELVSGGTSVRWPRDRRVMRALLELSRADPTPTEPDSEHLDEIQELHDLLATEQPVESEDNQEGSAEEQEETILVDPSTVHELATRGDEETLAILLKRYPQLAQATDACGGTALHAAARGGRAGCAALLLRAGADASAADADGWSPLRAAAWAGHSEVVEVLLEYGCDVDCVDADNRTALRAAAWSGHEAVVARLLAGGARADRADAEGRTPLIAAADMGHADIVRALLDAGADVDHADADGRTALAVAALCAAGAPCAALLIERGADVHKADRDRATPLLVAAFEGHTEICELLLEAEADIEASDAAGRTALWAAASAGHARTVRLLLFWGACVDNMDAEGRTVLSTAAAQGNVEVVRQLLDRGLDEHHRDNSGWTPLHYAAFEGHIEVCEALLEAGAQVDEADNDGKGALLLAAQEGHARLVQLLLDRWAAPVDQRAHDGKTALRLAALEGHFETVAALVARGADVDALDADRRSTLYVLALDNRLAMARQLLAAGASVHCSDTEGRTPLHVSAWQGHTEMVNLLITVGGARVDGRDRCARTALHAAAWRGRTAALRALLRHGASPSAVCTQGATPLGIAAQEGHEECVLWLLQHGADPLQADHCGRTPAKVAWRAGHANICRLLERWAAPSAPAAPAVPAAPAAPAAPTALAVTAASAALLPTPAVDEILRPRPAASPEYKRRSVHSSNSTKSSSNLTGGSARSHEQPDHDLPHNDKANRTNLSLSFAQQVARCGRSRREKERDEPIPEHQVVEKDSKLRSYIANERDAELHGYARERDRRREERHGYSGGERESTSPLYASPPRSPVSDICSPTTQPLAVFGSQPPSLTSVQPVLTDTHFNRDTHMRIILGRDSKPSNDRSDNEVWTTRGRLAYNKIVGSFGRASGRIFKKTKNKRNGMVTNPAMRLVANVRNGLDSAAANIRRTGVALAASASSSNPAVKTNAFQWRKETPL</sequence>
<feature type="compositionally biased region" description="Basic and acidic residues" evidence="5">
    <location>
        <begin position="132"/>
        <end position="171"/>
    </location>
</feature>
<feature type="repeat" description="ANK" evidence="4">
    <location>
        <begin position="1226"/>
        <end position="1258"/>
    </location>
</feature>
<feature type="compositionally biased region" description="Basic and acidic residues" evidence="5">
    <location>
        <begin position="524"/>
        <end position="544"/>
    </location>
</feature>
<feature type="compositionally biased region" description="Low complexity" evidence="5">
    <location>
        <begin position="1708"/>
        <end position="1722"/>
    </location>
</feature>
<feature type="compositionally biased region" description="Basic and acidic residues" evidence="5">
    <location>
        <begin position="311"/>
        <end position="325"/>
    </location>
</feature>
<dbReference type="PANTHER" id="PTHR24198:SF165">
    <property type="entry name" value="ANKYRIN REPEAT-CONTAINING PROTEIN-RELATED"/>
    <property type="match status" value="1"/>
</dbReference>
<feature type="repeat" description="ANK" evidence="4">
    <location>
        <begin position="1293"/>
        <end position="1325"/>
    </location>
</feature>
<feature type="repeat" description="ANK" evidence="4">
    <location>
        <begin position="1559"/>
        <end position="1591"/>
    </location>
</feature>
<feature type="region of interest" description="Disordered" evidence="5">
    <location>
        <begin position="1691"/>
        <end position="1831"/>
    </location>
</feature>
<evidence type="ECO:0000259" key="8">
    <source>
        <dbReference type="Pfam" id="PF25521"/>
    </source>
</evidence>
<feature type="repeat" description="ANK" evidence="4">
    <location>
        <begin position="1326"/>
        <end position="1358"/>
    </location>
</feature>
<evidence type="ECO:0000256" key="1">
    <source>
        <dbReference type="ARBA" id="ARBA00022553"/>
    </source>
</evidence>
<dbReference type="OrthoDB" id="427518at2759"/>
<dbReference type="Pfam" id="PF13637">
    <property type="entry name" value="Ank_4"/>
    <property type="match status" value="2"/>
</dbReference>
<evidence type="ECO:0000259" key="7">
    <source>
        <dbReference type="Pfam" id="PF25520"/>
    </source>
</evidence>
<dbReference type="Pfam" id="PF13191">
    <property type="entry name" value="AAA_16"/>
    <property type="match status" value="1"/>
</dbReference>
<dbReference type="Pfam" id="PF12796">
    <property type="entry name" value="Ank_2"/>
    <property type="match status" value="4"/>
</dbReference>
<dbReference type="Pfam" id="PF25521">
    <property type="entry name" value="WHD_TANC1"/>
    <property type="match status" value="1"/>
</dbReference>
<feature type="compositionally biased region" description="Polar residues" evidence="5">
    <location>
        <begin position="1741"/>
        <end position="1750"/>
    </location>
</feature>
<feature type="repeat" description="ANK" evidence="4">
    <location>
        <begin position="1127"/>
        <end position="1159"/>
    </location>
</feature>
<feature type="region of interest" description="Disordered" evidence="5">
    <location>
        <begin position="305"/>
        <end position="423"/>
    </location>
</feature>
<dbReference type="Pfam" id="PF00023">
    <property type="entry name" value="Ank"/>
    <property type="match status" value="1"/>
</dbReference>
<evidence type="ECO:0000259" key="6">
    <source>
        <dbReference type="Pfam" id="PF13191"/>
    </source>
</evidence>
<evidence type="ECO:0000256" key="2">
    <source>
        <dbReference type="ARBA" id="ARBA00022737"/>
    </source>
</evidence>
<feature type="repeat" description="ANK" evidence="4">
    <location>
        <begin position="1259"/>
        <end position="1292"/>
    </location>
</feature>
<evidence type="ECO:0000256" key="5">
    <source>
        <dbReference type="SAM" id="MobiDB-lite"/>
    </source>
</evidence>